<dbReference type="Pfam" id="PF01011">
    <property type="entry name" value="PQQ"/>
    <property type="match status" value="1"/>
</dbReference>
<keyword evidence="3 6" id="KW-0634">PQQ</keyword>
<dbReference type="Proteomes" id="UP000036700">
    <property type="component" value="Chromosome"/>
</dbReference>
<feature type="chain" id="PRO_5002553558" evidence="9">
    <location>
        <begin position="31"/>
        <end position="575"/>
    </location>
</feature>
<organism evidence="12 13">
    <name type="scientific">Pandoraea thiooxydans</name>
    <dbReference type="NCBI Taxonomy" id="445709"/>
    <lineage>
        <taxon>Bacteria</taxon>
        <taxon>Pseudomonadati</taxon>
        <taxon>Pseudomonadota</taxon>
        <taxon>Betaproteobacteria</taxon>
        <taxon>Burkholderiales</taxon>
        <taxon>Burkholderiaceae</taxon>
        <taxon>Pandoraea</taxon>
    </lineage>
</organism>
<keyword evidence="2 7" id="KW-0479">Metal-binding</keyword>
<dbReference type="Gene3D" id="2.140.10.10">
    <property type="entry name" value="Quinoprotein alcohol dehydrogenase-like superfamily"/>
    <property type="match status" value="1"/>
</dbReference>
<dbReference type="NCBIfam" id="TIGR03075">
    <property type="entry name" value="PQQ_enz_alc_DH"/>
    <property type="match status" value="1"/>
</dbReference>
<evidence type="ECO:0000256" key="9">
    <source>
        <dbReference type="SAM" id="SignalP"/>
    </source>
</evidence>
<dbReference type="PATRIC" id="fig|445709.3.peg.2967"/>
<proteinExistence type="inferred from homology"/>
<dbReference type="CDD" id="cd10277">
    <property type="entry name" value="PQQ_ADH_I"/>
    <property type="match status" value="1"/>
</dbReference>
<dbReference type="GO" id="GO:0016020">
    <property type="term" value="C:membrane"/>
    <property type="evidence" value="ECO:0007669"/>
    <property type="project" value="InterPro"/>
</dbReference>
<dbReference type="PANTHER" id="PTHR32303">
    <property type="entry name" value="QUINOPROTEIN ALCOHOL DEHYDROGENASE (CYTOCHROME C)"/>
    <property type="match status" value="1"/>
</dbReference>
<gene>
    <name evidence="12" type="ORF">ABW99_14000</name>
</gene>
<comment type="cofactor">
    <cofactor evidence="6">
        <name>pyrroloquinoline quinone</name>
        <dbReference type="ChEBI" id="CHEBI:58442"/>
    </cofactor>
    <text evidence="6">Binds 1 PQQ group per subunit.</text>
</comment>
<dbReference type="InterPro" id="IPR011047">
    <property type="entry name" value="Quinoprotein_ADH-like_sf"/>
</dbReference>
<dbReference type="AlphaFoldDB" id="A0A0G3EUZ0"/>
<feature type="disulfide bond" evidence="8">
    <location>
        <begin position="141"/>
        <end position="142"/>
    </location>
</feature>
<comment type="similarity">
    <text evidence="1">Belongs to the bacterial PQQ dehydrogenase family.</text>
</comment>
<dbReference type="InterPro" id="IPR034119">
    <property type="entry name" value="ADHI"/>
</dbReference>
<evidence type="ECO:0000256" key="2">
    <source>
        <dbReference type="ARBA" id="ARBA00022723"/>
    </source>
</evidence>
<evidence type="ECO:0000256" key="4">
    <source>
        <dbReference type="ARBA" id="ARBA00023002"/>
    </source>
</evidence>
<feature type="binding site" evidence="6">
    <location>
        <position position="147"/>
    </location>
    <ligand>
        <name>pyrroloquinoline quinone</name>
        <dbReference type="ChEBI" id="CHEBI:58442"/>
    </ligand>
</feature>
<dbReference type="RefSeq" id="WP_047215054.1">
    <property type="nucleotide sequence ID" value="NZ_CP011568.3"/>
</dbReference>
<evidence type="ECO:0000256" key="3">
    <source>
        <dbReference type="ARBA" id="ARBA00022891"/>
    </source>
</evidence>
<feature type="binding site" evidence="7">
    <location>
        <position position="275"/>
    </location>
    <ligand>
        <name>Ca(2+)</name>
        <dbReference type="ChEBI" id="CHEBI:29108"/>
    </ligand>
</feature>
<evidence type="ECO:0000256" key="8">
    <source>
        <dbReference type="PIRSR" id="PIRSR617512-4"/>
    </source>
</evidence>
<feature type="binding site" evidence="6">
    <location>
        <position position="191"/>
    </location>
    <ligand>
        <name>pyrroloquinoline quinone</name>
        <dbReference type="ChEBI" id="CHEBI:58442"/>
    </ligand>
</feature>
<keyword evidence="8" id="KW-1015">Disulfide bond</keyword>
<sequence>MNRFISIINPKWALAGVLLASGLAIGAASAQTADYPAVTYDRLTSAQADPGWLTYYRSYTGQSNSPLKQINTATAKDLQQVWSYKFPAELQQGFEATPIVNGNYMFVTTPKDHVYAFDAKTGKELWTYDPKLTSLSFKTACCDVVNRGVALYGKNVYVAMLSGQVVALDAQSGKVVWEKQLFEPGIGYAFTLAPLALKDSIIVGSSGGEYGARGFIAALNPANGEIQWKRWTVPAPNEKGGNTWPNGMYQHAGSPAWLTGTYDVKTNTLFWGVGNPGPWLADMRPGKNLYSDSLLALDPANGDLKWHFQYTSHDTWDYDGVNTPVLANITYKGKHYEAIIHADRNGYIHAIDRTNGKLIYAKPFVKATSVTGYTAAGVPIQNQKHYPKVGTTIETCPSFLGGKNWWSVSYDPTTHLAFVPSLHACMTMSGKAVTYMQGLPYLGEGFEIRPEPGSKGYGELQAIDVNTGKKVWSHWSKLPWNGGVASTAGGLVFSGSLNGHLYAFDQKNGKVLWESPQLASGVIAQPSVFEVDGTEYVAVLAGYGGANPIWGGPMAKIAEHVPRGGTLYVFALKKG</sequence>
<feature type="domain" description="Pyrrolo-quinoline quinone repeat" evidence="11">
    <location>
        <begin position="458"/>
        <end position="526"/>
    </location>
</feature>
<name>A0A0G3EUZ0_9BURK</name>
<protein>
    <submittedName>
        <fullName evidence="12">Pyrrolo-quinoline quinone</fullName>
    </submittedName>
</protein>
<dbReference type="InterPro" id="IPR018391">
    <property type="entry name" value="PQQ_b-propeller_rpt"/>
</dbReference>
<dbReference type="SUPFAM" id="SSF50998">
    <property type="entry name" value="Quinoprotein alcohol dehydrogenase-like"/>
    <property type="match status" value="1"/>
</dbReference>
<dbReference type="SMART" id="SM00564">
    <property type="entry name" value="PQQ"/>
    <property type="match status" value="7"/>
</dbReference>
<dbReference type="PANTHER" id="PTHR32303:SF20">
    <property type="entry name" value="QUINOPROTEIN ETHANOL DEHYDROGENASE"/>
    <property type="match status" value="1"/>
</dbReference>
<feature type="binding site" evidence="7">
    <location>
        <position position="209"/>
    </location>
    <ligand>
        <name>Ca(2+)</name>
        <dbReference type="ChEBI" id="CHEBI:29108"/>
    </ligand>
</feature>
<feature type="binding site" evidence="6">
    <location>
        <position position="95"/>
    </location>
    <ligand>
        <name>pyrroloquinoline quinone</name>
        <dbReference type="ChEBI" id="CHEBI:58442"/>
    </ligand>
</feature>
<evidence type="ECO:0000313" key="13">
    <source>
        <dbReference type="Proteomes" id="UP000036700"/>
    </source>
</evidence>
<evidence type="ECO:0000313" key="12">
    <source>
        <dbReference type="EMBL" id="AKJ69157.1"/>
    </source>
</evidence>
<comment type="cofactor">
    <cofactor evidence="7">
        <name>Ca(2+)</name>
        <dbReference type="ChEBI" id="CHEBI:29108"/>
    </cofactor>
    <text evidence="7">Binds 1 Ca(2+) ion per subunit.</text>
</comment>
<evidence type="ECO:0000256" key="5">
    <source>
        <dbReference type="PIRSR" id="PIRSR617512-1"/>
    </source>
</evidence>
<dbReference type="InterPro" id="IPR002372">
    <property type="entry name" value="PQQ_rpt_dom"/>
</dbReference>
<accession>A0A0G3EUZ0</accession>
<keyword evidence="7" id="KW-0106">Calcium</keyword>
<dbReference type="GO" id="GO:0005509">
    <property type="term" value="F:calcium ion binding"/>
    <property type="evidence" value="ECO:0007669"/>
    <property type="project" value="InterPro"/>
</dbReference>
<feature type="signal peptide" evidence="9">
    <location>
        <begin position="1"/>
        <end position="30"/>
    </location>
</feature>
<keyword evidence="13" id="KW-1185">Reference proteome</keyword>
<evidence type="ECO:0000256" key="7">
    <source>
        <dbReference type="PIRSR" id="PIRSR617512-3"/>
    </source>
</evidence>
<keyword evidence="4" id="KW-0560">Oxidoreductase</keyword>
<dbReference type="GO" id="GO:0016614">
    <property type="term" value="F:oxidoreductase activity, acting on CH-OH group of donors"/>
    <property type="evidence" value="ECO:0007669"/>
    <property type="project" value="InterPro"/>
</dbReference>
<feature type="binding site" evidence="7">
    <location>
        <position position="317"/>
    </location>
    <ligand>
        <name>Ca(2+)</name>
        <dbReference type="ChEBI" id="CHEBI:29108"/>
    </ligand>
</feature>
<evidence type="ECO:0000259" key="11">
    <source>
        <dbReference type="Pfam" id="PF13360"/>
    </source>
</evidence>
<dbReference type="OrthoDB" id="9794322at2"/>
<dbReference type="Pfam" id="PF13360">
    <property type="entry name" value="PQQ_2"/>
    <property type="match status" value="1"/>
</dbReference>
<dbReference type="STRING" id="445709.ABW99_14000"/>
<evidence type="ECO:0000259" key="10">
    <source>
        <dbReference type="Pfam" id="PF01011"/>
    </source>
</evidence>
<reference evidence="13" key="1">
    <citation type="submission" date="2015-06" db="EMBL/GenBank/DDBJ databases">
        <authorList>
            <person name="Lim Y.L."/>
            <person name="Ee R."/>
            <person name="Yong D."/>
            <person name="How K.Y."/>
            <person name="Yin W.F."/>
            <person name="Chan K.G."/>
        </authorList>
    </citation>
    <scope>NUCLEOTIDE SEQUENCE [LARGE SCALE GENOMIC DNA]</scope>
    <source>
        <strain evidence="13">DSM 25325</strain>
    </source>
</reference>
<dbReference type="EMBL" id="CP011568">
    <property type="protein sequence ID" value="AKJ69157.1"/>
    <property type="molecule type" value="Genomic_DNA"/>
</dbReference>
<feature type="binding site" evidence="6">
    <location>
        <begin position="404"/>
        <end position="405"/>
    </location>
    <ligand>
        <name>pyrroloquinoline quinone</name>
        <dbReference type="ChEBI" id="CHEBI:58442"/>
    </ligand>
</feature>
<evidence type="ECO:0000256" key="6">
    <source>
        <dbReference type="PIRSR" id="PIRSR617512-2"/>
    </source>
</evidence>
<keyword evidence="9" id="KW-0732">Signal</keyword>
<dbReference type="KEGG" id="ptx:ABW99_14000"/>
<feature type="domain" description="Pyrrolo-quinoline quinone repeat" evidence="10">
    <location>
        <begin position="52"/>
        <end position="360"/>
    </location>
</feature>
<dbReference type="InterPro" id="IPR017512">
    <property type="entry name" value="PQQ_MeOH/EtOH_DH"/>
</dbReference>
<feature type="active site" description="Proton acceptor" evidence="5">
    <location>
        <position position="317"/>
    </location>
</feature>
<evidence type="ECO:0000256" key="1">
    <source>
        <dbReference type="ARBA" id="ARBA00008156"/>
    </source>
</evidence>